<dbReference type="PANTHER" id="PTHR21367:SF1">
    <property type="entry name" value="ARGINYL-TRNA--PROTEIN TRANSFERASE 1"/>
    <property type="match status" value="1"/>
</dbReference>
<dbReference type="InterPro" id="IPR007471">
    <property type="entry name" value="N-end_Aminoacyl_Trfase_N"/>
</dbReference>
<dbReference type="InterPro" id="IPR030700">
    <property type="entry name" value="N-end_Aminoacyl_Trfase"/>
</dbReference>
<gene>
    <name evidence="3" type="ORF">Din_027054</name>
</gene>
<feature type="compositionally biased region" description="Polar residues" evidence="1">
    <location>
        <begin position="9"/>
        <end position="19"/>
    </location>
</feature>
<feature type="compositionally biased region" description="Acidic residues" evidence="1">
    <location>
        <begin position="153"/>
        <end position="185"/>
    </location>
</feature>
<dbReference type="PANTHER" id="PTHR21367">
    <property type="entry name" value="ARGININE-TRNA-PROTEIN TRANSFERASE 1"/>
    <property type="match status" value="1"/>
</dbReference>
<keyword evidence="3" id="KW-0012">Acyltransferase</keyword>
<dbReference type="GO" id="GO:0004057">
    <property type="term" value="F:arginyl-tRNA--protein transferase activity"/>
    <property type="evidence" value="ECO:0007669"/>
    <property type="project" value="UniProtKB-EC"/>
</dbReference>
<name>A0A5B7AR46_DAVIN</name>
<reference evidence="3" key="1">
    <citation type="submission" date="2019-08" db="EMBL/GenBank/DDBJ databases">
        <title>Reference gene set and small RNA set construction with multiple tissues from Davidia involucrata Baill.</title>
        <authorList>
            <person name="Yang H."/>
            <person name="Zhou C."/>
            <person name="Li G."/>
            <person name="Wang J."/>
            <person name="Gao P."/>
            <person name="Wang M."/>
            <person name="Wang R."/>
            <person name="Zhao Y."/>
        </authorList>
    </citation>
    <scope>NUCLEOTIDE SEQUENCE</scope>
    <source>
        <tissue evidence="3">Mixed with DoveR01_LX</tissue>
    </source>
</reference>
<protein>
    <submittedName>
        <fullName evidence="3">Putative Acyl-CoA N-acyltransferase</fullName>
        <ecNumber evidence="3">2.3.2.8</ecNumber>
    </submittedName>
</protein>
<dbReference type="EMBL" id="GHES01027054">
    <property type="protein sequence ID" value="MPA57613.1"/>
    <property type="molecule type" value="Transcribed_RNA"/>
</dbReference>
<feature type="domain" description="N-end aminoacyl transferase N-terminal" evidence="2">
    <location>
        <begin position="31"/>
        <end position="101"/>
    </location>
</feature>
<dbReference type="GO" id="GO:0005737">
    <property type="term" value="C:cytoplasm"/>
    <property type="evidence" value="ECO:0007669"/>
    <property type="project" value="TreeGrafter"/>
</dbReference>
<dbReference type="AlphaFoldDB" id="A0A5B7AR46"/>
<dbReference type="Pfam" id="PF04376">
    <property type="entry name" value="ATE_N"/>
    <property type="match status" value="1"/>
</dbReference>
<accession>A0A5B7AR46</accession>
<feature type="region of interest" description="Disordered" evidence="1">
    <location>
        <begin position="1"/>
        <end position="23"/>
    </location>
</feature>
<feature type="region of interest" description="Disordered" evidence="1">
    <location>
        <begin position="151"/>
        <end position="192"/>
    </location>
</feature>
<dbReference type="EC" id="2.3.2.8" evidence="3"/>
<evidence type="ECO:0000313" key="3">
    <source>
        <dbReference type="EMBL" id="MPA57613.1"/>
    </source>
</evidence>
<evidence type="ECO:0000259" key="2">
    <source>
        <dbReference type="Pfam" id="PF04376"/>
    </source>
</evidence>
<keyword evidence="3" id="KW-0808">Transferase</keyword>
<organism evidence="3">
    <name type="scientific">Davidia involucrata</name>
    <name type="common">Dove tree</name>
    <dbReference type="NCBI Taxonomy" id="16924"/>
    <lineage>
        <taxon>Eukaryota</taxon>
        <taxon>Viridiplantae</taxon>
        <taxon>Streptophyta</taxon>
        <taxon>Embryophyta</taxon>
        <taxon>Tracheophyta</taxon>
        <taxon>Spermatophyta</taxon>
        <taxon>Magnoliopsida</taxon>
        <taxon>eudicotyledons</taxon>
        <taxon>Gunneridae</taxon>
        <taxon>Pentapetalae</taxon>
        <taxon>asterids</taxon>
        <taxon>Cornales</taxon>
        <taxon>Nyssaceae</taxon>
        <taxon>Davidia</taxon>
    </lineage>
</organism>
<sequence length="192" mass="21581">MAAKKIRNEASSSGGNNRGESVVVDVGRNRSPCGYCRSGGPTSISQGLWAHSLTVDDYQALLDRGWRRSGSFLYKPEMERTCCPSYTIRLKASDFVHSKEQLRVSKRMQRWVPFDIARPLLDRKTYVVLSDFTTSQNVDSSTPVVLEDHIELQLDDPGQEDSNDIPIDEDEEMEHDFEDSDDESGPETSGCQ</sequence>
<proteinExistence type="predicted"/>
<evidence type="ECO:0000256" key="1">
    <source>
        <dbReference type="SAM" id="MobiDB-lite"/>
    </source>
</evidence>